<dbReference type="InterPro" id="IPR045069">
    <property type="entry name" value="MATE_euk"/>
</dbReference>
<comment type="subcellular location">
    <subcellularLocation>
        <location evidence="1">Membrane</location>
        <topology evidence="1">Multi-pass membrane protein</topology>
    </subcellularLocation>
</comment>
<sequence>MDTQYASELNRDSLRKDAQETTPLLTNNKVQPVTYAKEMGIIAKTSVPVIFAYMLQNSLQTACVLIVGHMGADELAASAFAFMFAMVTAWVVALGGSTALDTLCSQAWTGSDNPHVIGILLQRAYVLLGLMFIPIGILWWNVELLLHYLGQAPDLSRMTATFLRYLLVGAPGYILFEATKKYLQAQGIMNVGTYILLLASPLNIALNYSFVWSEKFGMGFIGAPVAISITYWIMYGMLILYIWKIDGSAGWGGFSRQAFHNLGDFLTLAISGILMVGSEWWAFEIVALAAGRINKVSLAAQSVIMTTDQILNTIPFGISVASSNRIGNLLGEGRARAARNSANLSAIMAASIGLVVMAIMIIFRKNFGYLFSDEEDVVRLVSEVMPWVAAFQIADGVAGSCGGSLRGMGNQHLGATVNLISYYVLALPLGIYLAFKCNYGLAGLWIGQCVALFLVGSFEWIIVAMSDYDQEVKKCSKRLRNAAIEQ</sequence>
<evidence type="ECO:0008006" key="9">
    <source>
        <dbReference type="Google" id="ProtNLM"/>
    </source>
</evidence>
<dbReference type="PANTHER" id="PTHR11206">
    <property type="entry name" value="MULTIDRUG RESISTANCE PROTEIN"/>
    <property type="match status" value="1"/>
</dbReference>
<evidence type="ECO:0000313" key="7">
    <source>
        <dbReference type="EMBL" id="KAG2174408.1"/>
    </source>
</evidence>
<dbReference type="GO" id="GO:0042910">
    <property type="term" value="F:xenobiotic transmembrane transporter activity"/>
    <property type="evidence" value="ECO:0007669"/>
    <property type="project" value="InterPro"/>
</dbReference>
<keyword evidence="3 6" id="KW-0812">Transmembrane</keyword>
<evidence type="ECO:0000256" key="3">
    <source>
        <dbReference type="ARBA" id="ARBA00022692"/>
    </source>
</evidence>
<comment type="caution">
    <text evidence="7">The sequence shown here is derived from an EMBL/GenBank/DDBJ whole genome shotgun (WGS) entry which is preliminary data.</text>
</comment>
<evidence type="ECO:0000256" key="4">
    <source>
        <dbReference type="ARBA" id="ARBA00022989"/>
    </source>
</evidence>
<dbReference type="GO" id="GO:0016020">
    <property type="term" value="C:membrane"/>
    <property type="evidence" value="ECO:0007669"/>
    <property type="project" value="UniProtKB-SubCell"/>
</dbReference>
<feature type="transmembrane region" description="Helical" evidence="6">
    <location>
        <begin position="417"/>
        <end position="435"/>
    </location>
</feature>
<dbReference type="Proteomes" id="UP000654370">
    <property type="component" value="Unassembled WGS sequence"/>
</dbReference>
<evidence type="ECO:0000256" key="1">
    <source>
        <dbReference type="ARBA" id="ARBA00004141"/>
    </source>
</evidence>
<feature type="transmembrane region" description="Helical" evidence="6">
    <location>
        <begin position="124"/>
        <end position="142"/>
    </location>
</feature>
<dbReference type="OrthoDB" id="2126698at2759"/>
<keyword evidence="5 6" id="KW-0472">Membrane</keyword>
<dbReference type="Pfam" id="PF01554">
    <property type="entry name" value="MatE"/>
    <property type="match status" value="2"/>
</dbReference>
<reference evidence="7" key="1">
    <citation type="submission" date="2020-12" db="EMBL/GenBank/DDBJ databases">
        <title>Metabolic potential, ecology and presence of endohyphal bacteria is reflected in genomic diversity of Mucoromycotina.</title>
        <authorList>
            <person name="Muszewska A."/>
            <person name="Okrasinska A."/>
            <person name="Steczkiewicz K."/>
            <person name="Drgas O."/>
            <person name="Orlowska M."/>
            <person name="Perlinska-Lenart U."/>
            <person name="Aleksandrzak-Piekarczyk T."/>
            <person name="Szatraj K."/>
            <person name="Zielenkiewicz U."/>
            <person name="Pilsyk S."/>
            <person name="Malc E."/>
            <person name="Mieczkowski P."/>
            <person name="Kruszewska J.S."/>
            <person name="Biernat P."/>
            <person name="Pawlowska J."/>
        </authorList>
    </citation>
    <scope>NUCLEOTIDE SEQUENCE</scope>
    <source>
        <strain evidence="7">WA0000067209</strain>
    </source>
</reference>
<organism evidence="7 8">
    <name type="scientific">Mortierella isabellina</name>
    <name type="common">Filamentous fungus</name>
    <name type="synonym">Umbelopsis isabellina</name>
    <dbReference type="NCBI Taxonomy" id="91625"/>
    <lineage>
        <taxon>Eukaryota</taxon>
        <taxon>Fungi</taxon>
        <taxon>Fungi incertae sedis</taxon>
        <taxon>Mucoromycota</taxon>
        <taxon>Mucoromycotina</taxon>
        <taxon>Umbelopsidomycetes</taxon>
        <taxon>Umbelopsidales</taxon>
        <taxon>Umbelopsidaceae</taxon>
        <taxon>Umbelopsis</taxon>
    </lineage>
</organism>
<feature type="transmembrane region" description="Helical" evidence="6">
    <location>
        <begin position="441"/>
        <end position="464"/>
    </location>
</feature>
<accession>A0A8H7PI65</accession>
<feature type="transmembrane region" description="Helical" evidence="6">
    <location>
        <begin position="47"/>
        <end position="67"/>
    </location>
</feature>
<dbReference type="GO" id="GO:1990961">
    <property type="term" value="P:xenobiotic detoxification by transmembrane export across the plasma membrane"/>
    <property type="evidence" value="ECO:0007669"/>
    <property type="project" value="InterPro"/>
</dbReference>
<dbReference type="EMBL" id="JAEPQZ010000013">
    <property type="protein sequence ID" value="KAG2174408.1"/>
    <property type="molecule type" value="Genomic_DNA"/>
</dbReference>
<protein>
    <recommendedName>
        <fullName evidence="9">MATE efflux family protein</fullName>
    </recommendedName>
</protein>
<gene>
    <name evidence="7" type="ORF">INT43_004431</name>
</gene>
<dbReference type="InterPro" id="IPR002528">
    <property type="entry name" value="MATE_fam"/>
</dbReference>
<name>A0A8H7PI65_MORIS</name>
<feature type="transmembrane region" description="Helical" evidence="6">
    <location>
        <begin position="191"/>
        <end position="210"/>
    </location>
</feature>
<keyword evidence="8" id="KW-1185">Reference proteome</keyword>
<comment type="similarity">
    <text evidence="2">Belongs to the multi antimicrobial extrusion (MATE) (TC 2.A.66.1) family.</text>
</comment>
<feature type="transmembrane region" description="Helical" evidence="6">
    <location>
        <begin position="162"/>
        <end position="179"/>
    </location>
</feature>
<proteinExistence type="inferred from homology"/>
<evidence type="ECO:0000256" key="2">
    <source>
        <dbReference type="ARBA" id="ARBA00010199"/>
    </source>
</evidence>
<dbReference type="NCBIfam" id="TIGR00797">
    <property type="entry name" value="matE"/>
    <property type="match status" value="1"/>
</dbReference>
<evidence type="ECO:0000313" key="8">
    <source>
        <dbReference type="Proteomes" id="UP000654370"/>
    </source>
</evidence>
<keyword evidence="4 6" id="KW-1133">Transmembrane helix</keyword>
<feature type="transmembrane region" description="Helical" evidence="6">
    <location>
        <begin position="216"/>
        <end position="243"/>
    </location>
</feature>
<feature type="transmembrane region" description="Helical" evidence="6">
    <location>
        <begin position="344"/>
        <end position="364"/>
    </location>
</feature>
<evidence type="ECO:0000256" key="5">
    <source>
        <dbReference type="ARBA" id="ARBA00023136"/>
    </source>
</evidence>
<evidence type="ECO:0000256" key="6">
    <source>
        <dbReference type="SAM" id="Phobius"/>
    </source>
</evidence>
<feature type="transmembrane region" description="Helical" evidence="6">
    <location>
        <begin position="79"/>
        <end position="103"/>
    </location>
</feature>
<dbReference type="CDD" id="cd13132">
    <property type="entry name" value="MATE_eukaryotic"/>
    <property type="match status" value="1"/>
</dbReference>
<dbReference type="AlphaFoldDB" id="A0A8H7PI65"/>
<dbReference type="GO" id="GO:0015297">
    <property type="term" value="F:antiporter activity"/>
    <property type="evidence" value="ECO:0007669"/>
    <property type="project" value="InterPro"/>
</dbReference>